<keyword evidence="2" id="KW-1185">Reference proteome</keyword>
<evidence type="ECO:0000313" key="1">
    <source>
        <dbReference type="EMBL" id="OXM14062.1"/>
    </source>
</evidence>
<sequence>MSTEHAASTREAREPLSCSSVLAGSETLYAATMGSGIYSRRLEGEWVRISAPEQEGHTVNRLVMAGETLYACTSEGLISYDGEQWEQEELELPCFQFRAEGGCLYACTSHGLWCSHGASWGMAAFPDRKVYDILNVPQYLILGCEKGLALYDRFSSAWMEFDLGTGVTSLAIYNGQLIGVSEHGELVVGNPQKGFERFRYKGLFLFSVVVRGKQLLLCTDRGLYRLCWFGGRLAMRSVDACGPVTDVDVRGEQMYLATLYEGIRQIDGVPVG</sequence>
<organism evidence="1 2">
    <name type="scientific">Paenibacillus herberti</name>
    <dbReference type="NCBI Taxonomy" id="1619309"/>
    <lineage>
        <taxon>Bacteria</taxon>
        <taxon>Bacillati</taxon>
        <taxon>Bacillota</taxon>
        <taxon>Bacilli</taxon>
        <taxon>Bacillales</taxon>
        <taxon>Paenibacillaceae</taxon>
        <taxon>Paenibacillus</taxon>
    </lineage>
</organism>
<name>A0A229NW25_9BACL</name>
<dbReference type="OrthoDB" id="2545093at2"/>
<dbReference type="Proteomes" id="UP000215145">
    <property type="component" value="Unassembled WGS sequence"/>
</dbReference>
<proteinExistence type="predicted"/>
<gene>
    <name evidence="1" type="ORF">CGZ75_13820</name>
</gene>
<accession>A0A229NW25</accession>
<comment type="caution">
    <text evidence="1">The sequence shown here is derived from an EMBL/GenBank/DDBJ whole genome shotgun (WGS) entry which is preliminary data.</text>
</comment>
<dbReference type="EMBL" id="NMUQ01000002">
    <property type="protein sequence ID" value="OXM14062.1"/>
    <property type="molecule type" value="Genomic_DNA"/>
</dbReference>
<reference evidence="1 2" key="1">
    <citation type="submission" date="2017-07" db="EMBL/GenBank/DDBJ databases">
        <title>Paenibacillus herberti R33 genome sequencing and assembly.</title>
        <authorList>
            <person name="Su W."/>
        </authorList>
    </citation>
    <scope>NUCLEOTIDE SEQUENCE [LARGE SCALE GENOMIC DNA]</scope>
    <source>
        <strain evidence="1 2">R33</strain>
    </source>
</reference>
<dbReference type="AlphaFoldDB" id="A0A229NW25"/>
<evidence type="ECO:0000313" key="2">
    <source>
        <dbReference type="Proteomes" id="UP000215145"/>
    </source>
</evidence>
<protein>
    <submittedName>
        <fullName evidence="1">Uncharacterized protein</fullName>
    </submittedName>
</protein>
<dbReference type="RefSeq" id="WP_089524885.1">
    <property type="nucleotide sequence ID" value="NZ_NMUQ01000002.1"/>
</dbReference>